<dbReference type="InterPro" id="IPR013087">
    <property type="entry name" value="Znf_C2H2_type"/>
</dbReference>
<evidence type="ECO:0000313" key="11">
    <source>
        <dbReference type="Proteomes" id="UP000198287"/>
    </source>
</evidence>
<dbReference type="Pfam" id="PF00096">
    <property type="entry name" value="zf-C2H2"/>
    <property type="match status" value="2"/>
</dbReference>
<feature type="domain" description="C2H2-type" evidence="9">
    <location>
        <begin position="630"/>
        <end position="658"/>
    </location>
</feature>
<evidence type="ECO:0000256" key="7">
    <source>
        <dbReference type="PROSITE-ProRule" id="PRU00042"/>
    </source>
</evidence>
<dbReference type="AlphaFoldDB" id="A0A226D3S1"/>
<keyword evidence="3" id="KW-0677">Repeat</keyword>
<keyword evidence="6" id="KW-0539">Nucleus</keyword>
<evidence type="ECO:0000313" key="10">
    <source>
        <dbReference type="EMBL" id="OXA39869.1"/>
    </source>
</evidence>
<name>A0A226D3S1_FOLCA</name>
<sequence length="777" mass="88014">MSKEDELLKSQKKGRGHILQDLLSSTVLIHRSNFDPSRQDDNFPLKTEEDNSPPELLTSSCSICTESTNLRPLAVQEMEILAKFVLNQEQISLIFQTDHHPAIFCCKICSSAILSLAKLSTQIENITISLRAVISSRNGLFNKGRNEPAKITAAFKIAADSIANDQMLTGCLEEEEDFKISELSYQAAANIGRPPVKISNNEDNLQLPGGLEDEQEFAIKVEPVYDDDYISENDDQDSNLVNSEGEDLSKFTCTICQPNVSFERNYSLQRHLRTAKIHADLTEADIAALVKKAKRYRRPLPPKRKPVSCPHCDQRFTSYRGMYRHKRSSHDDLQRKCALCSHHVTSLIALQMHMRRHHKVPVSRPEGLYSCDMCARTFAKLIHRNQHVERVHFPDKTSCPYGCQVKIDSEADWVTHLEGCDSPKMSTESDLVCQYCPAVLRNVLLQIEHRLRVHPENMYPCSLCGQSFTTQTILSGHRCAITAPTTTGEGDVPNSWEAGVDTEAKFVCKMCQPNVTFGTYLGLKNHMRNKNIHPDFQISAQKEWECVKCGIKFGKKDNFIRHMKNKNIHPDEVISCSFMYGPITTEKRPDPPRPPPKPAQPVACITCGQTFPSKTRLLQHRFQVHPRAGRKCTLCPRLFPRVSMLQAHMRQSHSVPRAAKPKTERHPCPMCSTLFQWKPSMHRHVELVHFPDKTSCPSGCGTKIDSEADWVTHLVGCDSPKMGAESDCVCPFCPYVFRNTLLRIDHQRREHSEKCYSCSICRGIFTRSSVLSNHSCT</sequence>
<comment type="subcellular location">
    <subcellularLocation>
        <location evidence="1">Nucleus</location>
    </subcellularLocation>
</comment>
<reference evidence="10 11" key="1">
    <citation type="submission" date="2015-12" db="EMBL/GenBank/DDBJ databases">
        <title>The genome of Folsomia candida.</title>
        <authorList>
            <person name="Faddeeva A."/>
            <person name="Derks M.F."/>
            <person name="Anvar Y."/>
            <person name="Smit S."/>
            <person name="Van Straalen N."/>
            <person name="Roelofs D."/>
        </authorList>
    </citation>
    <scope>NUCLEOTIDE SEQUENCE [LARGE SCALE GENOMIC DNA]</scope>
    <source>
        <strain evidence="10 11">VU population</strain>
        <tissue evidence="10">Whole body</tissue>
    </source>
</reference>
<dbReference type="Proteomes" id="UP000198287">
    <property type="component" value="Unassembled WGS sequence"/>
</dbReference>
<evidence type="ECO:0000256" key="2">
    <source>
        <dbReference type="ARBA" id="ARBA00022723"/>
    </source>
</evidence>
<evidence type="ECO:0000259" key="9">
    <source>
        <dbReference type="PROSITE" id="PS50157"/>
    </source>
</evidence>
<dbReference type="InterPro" id="IPR036236">
    <property type="entry name" value="Znf_C2H2_sf"/>
</dbReference>
<dbReference type="PANTHER" id="PTHR24406">
    <property type="entry name" value="TRANSCRIPTIONAL REPRESSOR CTCFL-RELATED"/>
    <property type="match status" value="1"/>
</dbReference>
<dbReference type="SMART" id="SM00355">
    <property type="entry name" value="ZnF_C2H2"/>
    <property type="match status" value="12"/>
</dbReference>
<dbReference type="OrthoDB" id="6432771at2759"/>
<gene>
    <name evidence="10" type="ORF">Fcan01_25390</name>
</gene>
<evidence type="ECO:0000256" key="1">
    <source>
        <dbReference type="ARBA" id="ARBA00004123"/>
    </source>
</evidence>
<keyword evidence="4 7" id="KW-0863">Zinc-finger</keyword>
<dbReference type="PROSITE" id="PS50157">
    <property type="entry name" value="ZINC_FINGER_C2H2_2"/>
    <property type="match status" value="7"/>
</dbReference>
<protein>
    <recommendedName>
        <fullName evidence="9">C2H2-type domain-containing protein</fullName>
    </recommendedName>
</protein>
<proteinExistence type="predicted"/>
<feature type="compositionally biased region" description="Basic and acidic residues" evidence="8">
    <location>
        <begin position="37"/>
        <end position="49"/>
    </location>
</feature>
<evidence type="ECO:0000256" key="3">
    <source>
        <dbReference type="ARBA" id="ARBA00022737"/>
    </source>
</evidence>
<feature type="domain" description="C2H2-type" evidence="9">
    <location>
        <begin position="544"/>
        <end position="574"/>
    </location>
</feature>
<feature type="domain" description="C2H2-type" evidence="9">
    <location>
        <begin position="666"/>
        <end position="694"/>
    </location>
</feature>
<keyword evidence="5" id="KW-0862">Zinc</keyword>
<feature type="domain" description="C2H2-type" evidence="9">
    <location>
        <begin position="459"/>
        <end position="491"/>
    </location>
</feature>
<dbReference type="Gene3D" id="3.30.160.60">
    <property type="entry name" value="Classic Zinc Finger"/>
    <property type="match status" value="6"/>
</dbReference>
<evidence type="ECO:0000256" key="5">
    <source>
        <dbReference type="ARBA" id="ARBA00022833"/>
    </source>
</evidence>
<feature type="domain" description="C2H2-type" evidence="9">
    <location>
        <begin position="369"/>
        <end position="397"/>
    </location>
</feature>
<evidence type="ECO:0000256" key="8">
    <source>
        <dbReference type="SAM" id="MobiDB-lite"/>
    </source>
</evidence>
<dbReference type="SUPFAM" id="SSF57667">
    <property type="entry name" value="beta-beta-alpha zinc fingers"/>
    <property type="match status" value="4"/>
</dbReference>
<feature type="domain" description="C2H2-type" evidence="9">
    <location>
        <begin position="602"/>
        <end position="625"/>
    </location>
</feature>
<dbReference type="GO" id="GO:0008270">
    <property type="term" value="F:zinc ion binding"/>
    <property type="evidence" value="ECO:0007669"/>
    <property type="project" value="UniProtKB-KW"/>
</dbReference>
<evidence type="ECO:0000256" key="6">
    <source>
        <dbReference type="ARBA" id="ARBA00023242"/>
    </source>
</evidence>
<keyword evidence="2" id="KW-0479">Metal-binding</keyword>
<comment type="caution">
    <text evidence="10">The sequence shown here is derived from an EMBL/GenBank/DDBJ whole genome shotgun (WGS) entry which is preliminary data.</text>
</comment>
<keyword evidence="11" id="KW-1185">Reference proteome</keyword>
<feature type="region of interest" description="Disordered" evidence="8">
    <location>
        <begin position="33"/>
        <end position="56"/>
    </location>
</feature>
<dbReference type="InterPro" id="IPR050888">
    <property type="entry name" value="ZnF_C2H2-type_TF"/>
</dbReference>
<dbReference type="GO" id="GO:0005634">
    <property type="term" value="C:nucleus"/>
    <property type="evidence" value="ECO:0007669"/>
    <property type="project" value="UniProtKB-SubCell"/>
</dbReference>
<organism evidence="10 11">
    <name type="scientific">Folsomia candida</name>
    <name type="common">Springtail</name>
    <dbReference type="NCBI Taxonomy" id="158441"/>
    <lineage>
        <taxon>Eukaryota</taxon>
        <taxon>Metazoa</taxon>
        <taxon>Ecdysozoa</taxon>
        <taxon>Arthropoda</taxon>
        <taxon>Hexapoda</taxon>
        <taxon>Collembola</taxon>
        <taxon>Entomobryomorpha</taxon>
        <taxon>Isotomoidea</taxon>
        <taxon>Isotomidae</taxon>
        <taxon>Proisotominae</taxon>
        <taxon>Folsomia</taxon>
    </lineage>
</organism>
<feature type="domain" description="C2H2-type" evidence="9">
    <location>
        <begin position="307"/>
        <end position="335"/>
    </location>
</feature>
<dbReference type="PROSITE" id="PS00028">
    <property type="entry name" value="ZINC_FINGER_C2H2_1"/>
    <property type="match status" value="5"/>
</dbReference>
<dbReference type="EMBL" id="LNIX01000036">
    <property type="protein sequence ID" value="OXA39869.1"/>
    <property type="molecule type" value="Genomic_DNA"/>
</dbReference>
<accession>A0A226D3S1</accession>
<evidence type="ECO:0000256" key="4">
    <source>
        <dbReference type="ARBA" id="ARBA00022771"/>
    </source>
</evidence>